<dbReference type="AlphaFoldDB" id="A0A0A9YBN0"/>
<dbReference type="EMBL" id="GBHO01014041">
    <property type="protein sequence ID" value="JAG29563.1"/>
    <property type="molecule type" value="Transcribed_RNA"/>
</dbReference>
<sequence>MDTERTVADDEILKEEECPLDDEVVLAAEQSFGANDLLIKEEPILLVEGVTKASEDKSVIMEREPVLLGDGEIFPDELKIEVEMVEETDHLSEDYASSSVQYFKSTATTSDISDLPLLQKEDTKNNACSMNDEKPYVSYQAIPHKSNRHKIFRYNGSSNYLSCYICGCRTGEFGMENHMRTHTAEIPYYCDICGYKTNHSLDLRNHRKTHTDEKPYACRMCKFRTKHARDLRNHIMIHTGEKPYSCDKCDYRTNRSSILNVHKRTHTQARRPRQGQVGMSYQRTTPESNTMRGGKFLC</sequence>
<evidence type="ECO:0000256" key="7">
    <source>
        <dbReference type="ARBA" id="ARBA00023015"/>
    </source>
</evidence>
<dbReference type="FunFam" id="3.30.160.60:FF:002287">
    <property type="entry name" value="Uncharacterized protein"/>
    <property type="match status" value="1"/>
</dbReference>
<keyword evidence="8" id="KW-0238">DNA-binding</keyword>
<dbReference type="Gene3D" id="3.30.160.60">
    <property type="entry name" value="Classic Zinc Finger"/>
    <property type="match status" value="3"/>
</dbReference>
<evidence type="ECO:0000256" key="8">
    <source>
        <dbReference type="ARBA" id="ARBA00023125"/>
    </source>
</evidence>
<evidence type="ECO:0000256" key="9">
    <source>
        <dbReference type="ARBA" id="ARBA00023163"/>
    </source>
</evidence>
<proteinExistence type="inferred from homology"/>
<evidence type="ECO:0000259" key="13">
    <source>
        <dbReference type="PROSITE" id="PS50157"/>
    </source>
</evidence>
<dbReference type="EMBL" id="GBHO01014045">
    <property type="protein sequence ID" value="JAG29559.1"/>
    <property type="molecule type" value="Transcribed_RNA"/>
</dbReference>
<dbReference type="GO" id="GO:0000981">
    <property type="term" value="F:DNA-binding transcription factor activity, RNA polymerase II-specific"/>
    <property type="evidence" value="ECO:0007669"/>
    <property type="project" value="TreeGrafter"/>
</dbReference>
<dbReference type="SMART" id="SM00355">
    <property type="entry name" value="ZnF_C2H2"/>
    <property type="match status" value="4"/>
</dbReference>
<evidence type="ECO:0000256" key="4">
    <source>
        <dbReference type="ARBA" id="ARBA00022737"/>
    </source>
</evidence>
<evidence type="ECO:0000256" key="3">
    <source>
        <dbReference type="ARBA" id="ARBA00022723"/>
    </source>
</evidence>
<keyword evidence="6" id="KW-0862">Zinc</keyword>
<evidence type="ECO:0000256" key="12">
    <source>
        <dbReference type="SAM" id="MobiDB-lite"/>
    </source>
</evidence>
<evidence type="ECO:0000256" key="1">
    <source>
        <dbReference type="ARBA" id="ARBA00004123"/>
    </source>
</evidence>
<name>A0A0A9YBN0_LYGHE</name>
<dbReference type="PANTHER" id="PTHR23226">
    <property type="entry name" value="ZINC FINGER AND SCAN DOMAIN-CONTAINING"/>
    <property type="match status" value="1"/>
</dbReference>
<evidence type="ECO:0000313" key="15">
    <source>
        <dbReference type="EMBL" id="JAG29563.1"/>
    </source>
</evidence>
<feature type="domain" description="C2H2-type" evidence="13">
    <location>
        <begin position="244"/>
        <end position="271"/>
    </location>
</feature>
<dbReference type="Pfam" id="PF00096">
    <property type="entry name" value="zf-C2H2"/>
    <property type="match status" value="1"/>
</dbReference>
<evidence type="ECO:0000313" key="14">
    <source>
        <dbReference type="EMBL" id="JAG29559.1"/>
    </source>
</evidence>
<evidence type="ECO:0000256" key="6">
    <source>
        <dbReference type="ARBA" id="ARBA00022833"/>
    </source>
</evidence>
<feature type="region of interest" description="Disordered" evidence="12">
    <location>
        <begin position="263"/>
        <end position="298"/>
    </location>
</feature>
<feature type="domain" description="C2H2-type" evidence="13">
    <location>
        <begin position="188"/>
        <end position="215"/>
    </location>
</feature>
<comment type="similarity">
    <text evidence="2">Belongs to the krueppel C2H2-type zinc-finger protein family.</text>
</comment>
<reference evidence="14" key="1">
    <citation type="journal article" date="2014" name="PLoS ONE">
        <title>Transcriptome-Based Identification of ABC Transporters in the Western Tarnished Plant Bug Lygus hesperus.</title>
        <authorList>
            <person name="Hull J.J."/>
            <person name="Chaney K."/>
            <person name="Geib S.M."/>
            <person name="Fabrick J.A."/>
            <person name="Brent C.S."/>
            <person name="Walsh D."/>
            <person name="Lavine L.C."/>
        </authorList>
    </citation>
    <scope>NUCLEOTIDE SEQUENCE</scope>
</reference>
<keyword evidence="5 11" id="KW-0863">Zinc-finger</keyword>
<keyword evidence="3" id="KW-0479">Metal-binding</keyword>
<organism evidence="14">
    <name type="scientific">Lygus hesperus</name>
    <name type="common">Western plant bug</name>
    <dbReference type="NCBI Taxonomy" id="30085"/>
    <lineage>
        <taxon>Eukaryota</taxon>
        <taxon>Metazoa</taxon>
        <taxon>Ecdysozoa</taxon>
        <taxon>Arthropoda</taxon>
        <taxon>Hexapoda</taxon>
        <taxon>Insecta</taxon>
        <taxon>Pterygota</taxon>
        <taxon>Neoptera</taxon>
        <taxon>Paraneoptera</taxon>
        <taxon>Hemiptera</taxon>
        <taxon>Heteroptera</taxon>
        <taxon>Panheteroptera</taxon>
        <taxon>Cimicomorpha</taxon>
        <taxon>Miridae</taxon>
        <taxon>Mirini</taxon>
        <taxon>Lygus</taxon>
    </lineage>
</organism>
<evidence type="ECO:0000256" key="10">
    <source>
        <dbReference type="ARBA" id="ARBA00023242"/>
    </source>
</evidence>
<dbReference type="GO" id="GO:0000978">
    <property type="term" value="F:RNA polymerase II cis-regulatory region sequence-specific DNA binding"/>
    <property type="evidence" value="ECO:0007669"/>
    <property type="project" value="TreeGrafter"/>
</dbReference>
<keyword evidence="10" id="KW-0539">Nucleus</keyword>
<feature type="compositionally biased region" description="Basic residues" evidence="12">
    <location>
        <begin position="263"/>
        <end position="273"/>
    </location>
</feature>
<dbReference type="FunFam" id="3.30.160.60:FF:001370">
    <property type="entry name" value="Zinc finger protein"/>
    <property type="match status" value="1"/>
</dbReference>
<evidence type="ECO:0000256" key="11">
    <source>
        <dbReference type="PROSITE-ProRule" id="PRU00042"/>
    </source>
</evidence>
<feature type="compositionally biased region" description="Polar residues" evidence="12">
    <location>
        <begin position="277"/>
        <end position="291"/>
    </location>
</feature>
<reference evidence="14" key="2">
    <citation type="submission" date="2014-07" db="EMBL/GenBank/DDBJ databases">
        <authorList>
            <person name="Hull J."/>
        </authorList>
    </citation>
    <scope>NUCLEOTIDE SEQUENCE</scope>
</reference>
<dbReference type="PANTHER" id="PTHR23226:SF416">
    <property type="entry name" value="FI01424P"/>
    <property type="match status" value="1"/>
</dbReference>
<dbReference type="PROSITE" id="PS50157">
    <property type="entry name" value="ZINC_FINGER_C2H2_2"/>
    <property type="match status" value="3"/>
</dbReference>
<evidence type="ECO:0000256" key="5">
    <source>
        <dbReference type="ARBA" id="ARBA00022771"/>
    </source>
</evidence>
<keyword evidence="4" id="KW-0677">Repeat</keyword>
<keyword evidence="9" id="KW-0804">Transcription</keyword>
<feature type="domain" description="C2H2-type" evidence="13">
    <location>
        <begin position="216"/>
        <end position="243"/>
    </location>
</feature>
<accession>A0A0A9YBN0</accession>
<dbReference type="InterPro" id="IPR036236">
    <property type="entry name" value="Znf_C2H2_sf"/>
</dbReference>
<comment type="subcellular location">
    <subcellularLocation>
        <location evidence="1">Nucleus</location>
    </subcellularLocation>
</comment>
<dbReference type="SUPFAM" id="SSF57667">
    <property type="entry name" value="beta-beta-alpha zinc fingers"/>
    <property type="match status" value="2"/>
</dbReference>
<dbReference type="GO" id="GO:0005634">
    <property type="term" value="C:nucleus"/>
    <property type="evidence" value="ECO:0007669"/>
    <property type="project" value="UniProtKB-SubCell"/>
</dbReference>
<dbReference type="InterPro" id="IPR013087">
    <property type="entry name" value="Znf_C2H2_type"/>
</dbReference>
<keyword evidence="7" id="KW-0805">Transcription regulation</keyword>
<protein>
    <recommendedName>
        <fullName evidence="13">C2H2-type domain-containing protein</fullName>
    </recommendedName>
</protein>
<dbReference type="GO" id="GO:0008270">
    <property type="term" value="F:zinc ion binding"/>
    <property type="evidence" value="ECO:0007669"/>
    <property type="project" value="UniProtKB-KW"/>
</dbReference>
<evidence type="ECO:0000256" key="2">
    <source>
        <dbReference type="ARBA" id="ARBA00006991"/>
    </source>
</evidence>
<gene>
    <name evidence="14" type="ORF">CM83_37246</name>
    <name evidence="15" type="ORF">CM83_37249</name>
</gene>